<feature type="compositionally biased region" description="Low complexity" evidence="1">
    <location>
        <begin position="319"/>
        <end position="337"/>
    </location>
</feature>
<feature type="region of interest" description="Disordered" evidence="1">
    <location>
        <begin position="133"/>
        <end position="187"/>
    </location>
</feature>
<dbReference type="EMBL" id="MU863666">
    <property type="protein sequence ID" value="KAK4097892.1"/>
    <property type="molecule type" value="Genomic_DNA"/>
</dbReference>
<evidence type="ECO:0000313" key="3">
    <source>
        <dbReference type="Proteomes" id="UP001305647"/>
    </source>
</evidence>
<feature type="compositionally biased region" description="Polar residues" evidence="1">
    <location>
        <begin position="269"/>
        <end position="288"/>
    </location>
</feature>
<gene>
    <name evidence="2" type="ORF">N658DRAFT_561479</name>
</gene>
<feature type="compositionally biased region" description="Gly residues" evidence="1">
    <location>
        <begin position="150"/>
        <end position="167"/>
    </location>
</feature>
<reference evidence="2" key="1">
    <citation type="journal article" date="2023" name="Mol. Phylogenet. Evol.">
        <title>Genome-scale phylogeny and comparative genomics of the fungal order Sordariales.</title>
        <authorList>
            <person name="Hensen N."/>
            <person name="Bonometti L."/>
            <person name="Westerberg I."/>
            <person name="Brannstrom I.O."/>
            <person name="Guillou S."/>
            <person name="Cros-Aarteil S."/>
            <person name="Calhoun S."/>
            <person name="Haridas S."/>
            <person name="Kuo A."/>
            <person name="Mondo S."/>
            <person name="Pangilinan J."/>
            <person name="Riley R."/>
            <person name="LaButti K."/>
            <person name="Andreopoulos B."/>
            <person name="Lipzen A."/>
            <person name="Chen C."/>
            <person name="Yan M."/>
            <person name="Daum C."/>
            <person name="Ng V."/>
            <person name="Clum A."/>
            <person name="Steindorff A."/>
            <person name="Ohm R.A."/>
            <person name="Martin F."/>
            <person name="Silar P."/>
            <person name="Natvig D.O."/>
            <person name="Lalanne C."/>
            <person name="Gautier V."/>
            <person name="Ament-Velasquez S.L."/>
            <person name="Kruys A."/>
            <person name="Hutchinson M.I."/>
            <person name="Powell A.J."/>
            <person name="Barry K."/>
            <person name="Miller A.N."/>
            <person name="Grigoriev I.V."/>
            <person name="Debuchy R."/>
            <person name="Gladieux P."/>
            <person name="Hiltunen Thoren M."/>
            <person name="Johannesson H."/>
        </authorList>
    </citation>
    <scope>NUCLEOTIDE SEQUENCE</scope>
    <source>
        <strain evidence="2">CBS 757.83</strain>
    </source>
</reference>
<feature type="compositionally biased region" description="Polar residues" evidence="1">
    <location>
        <begin position="355"/>
        <end position="365"/>
    </location>
</feature>
<evidence type="ECO:0000313" key="2">
    <source>
        <dbReference type="EMBL" id="KAK4097892.1"/>
    </source>
</evidence>
<feature type="compositionally biased region" description="Basic and acidic residues" evidence="1">
    <location>
        <begin position="33"/>
        <end position="43"/>
    </location>
</feature>
<feature type="compositionally biased region" description="Polar residues" evidence="1">
    <location>
        <begin position="174"/>
        <end position="187"/>
    </location>
</feature>
<accession>A0AAN6PTX0</accession>
<comment type="caution">
    <text evidence="2">The sequence shown here is derived from an EMBL/GenBank/DDBJ whole genome shotgun (WGS) entry which is preliminary data.</text>
</comment>
<proteinExistence type="predicted"/>
<dbReference type="AlphaFoldDB" id="A0AAN6PTX0"/>
<sequence>MDANRHGPTKYHAEDVAINMMLDFQDGIEAAREAAARDRKASARDAPSPPAPRIHWLGDKSMVIFGKRAFGVPAPPTGNRSTDTMIWTVTPEGQQWPCGPRETEPCNRKQPSCQEVLDRMRIKWRFGIIPPKEPSPEYELPPLPPEYPQWGGGGGGSGGGEGGGGAYHPGFASGPQQPTSSNYGTEVISSDYSSSGNVCVQYVMASGATAAKRGDGPVHTNRSKRPSRQAVRCSCKHPPGTIQGMLQKPASLSDSLAKLSLEGRPGPVQQPSANFVSAQHQQTTNADGSSDGRVSRAPAQVLPTTTGTPGAAKHVGSGQQVPAAQARPRATAAAQVPSTTIGTPGASKKPPHVRPSQQVSATQARSKAIAPVAEKGATRHSGSNAGSVKTVLTGGTKARRPG</sequence>
<feature type="region of interest" description="Disordered" evidence="1">
    <location>
        <begin position="211"/>
        <end position="402"/>
    </location>
</feature>
<reference evidence="2" key="2">
    <citation type="submission" date="2023-05" db="EMBL/GenBank/DDBJ databases">
        <authorList>
            <consortium name="Lawrence Berkeley National Laboratory"/>
            <person name="Steindorff A."/>
            <person name="Hensen N."/>
            <person name="Bonometti L."/>
            <person name="Westerberg I."/>
            <person name="Brannstrom I.O."/>
            <person name="Guillou S."/>
            <person name="Cros-Aarteil S."/>
            <person name="Calhoun S."/>
            <person name="Haridas S."/>
            <person name="Kuo A."/>
            <person name="Mondo S."/>
            <person name="Pangilinan J."/>
            <person name="Riley R."/>
            <person name="Labutti K."/>
            <person name="Andreopoulos B."/>
            <person name="Lipzen A."/>
            <person name="Chen C."/>
            <person name="Yanf M."/>
            <person name="Daum C."/>
            <person name="Ng V."/>
            <person name="Clum A."/>
            <person name="Ohm R."/>
            <person name="Martin F."/>
            <person name="Silar P."/>
            <person name="Natvig D."/>
            <person name="Lalanne C."/>
            <person name="Gautier V."/>
            <person name="Ament-Velasquez S.L."/>
            <person name="Kruys A."/>
            <person name="Hutchinson M.I."/>
            <person name="Powell A.J."/>
            <person name="Barry K."/>
            <person name="Miller A.N."/>
            <person name="Grigoriev I.V."/>
            <person name="Debuchy R."/>
            <person name="Gladieux P."/>
            <person name="Thoren M.H."/>
            <person name="Johannesson H."/>
        </authorList>
    </citation>
    <scope>NUCLEOTIDE SEQUENCE</scope>
    <source>
        <strain evidence="2">CBS 757.83</strain>
    </source>
</reference>
<evidence type="ECO:0000256" key="1">
    <source>
        <dbReference type="SAM" id="MobiDB-lite"/>
    </source>
</evidence>
<protein>
    <submittedName>
        <fullName evidence="2">Uncharacterized protein</fullName>
    </submittedName>
</protein>
<feature type="compositionally biased region" description="Low complexity" evidence="1">
    <location>
        <begin position="250"/>
        <end position="260"/>
    </location>
</feature>
<feature type="region of interest" description="Disordered" evidence="1">
    <location>
        <begin position="33"/>
        <end position="54"/>
    </location>
</feature>
<organism evidence="2 3">
    <name type="scientific">Parathielavia hyrcaniae</name>
    <dbReference type="NCBI Taxonomy" id="113614"/>
    <lineage>
        <taxon>Eukaryota</taxon>
        <taxon>Fungi</taxon>
        <taxon>Dikarya</taxon>
        <taxon>Ascomycota</taxon>
        <taxon>Pezizomycotina</taxon>
        <taxon>Sordariomycetes</taxon>
        <taxon>Sordariomycetidae</taxon>
        <taxon>Sordariales</taxon>
        <taxon>Chaetomiaceae</taxon>
        <taxon>Parathielavia</taxon>
    </lineage>
</organism>
<dbReference type="Proteomes" id="UP001305647">
    <property type="component" value="Unassembled WGS sequence"/>
</dbReference>
<name>A0AAN6PTX0_9PEZI</name>
<keyword evidence="3" id="KW-1185">Reference proteome</keyword>